<dbReference type="GO" id="GO:0005743">
    <property type="term" value="C:mitochondrial inner membrane"/>
    <property type="evidence" value="ECO:0007669"/>
    <property type="project" value="UniProtKB-SubCell"/>
</dbReference>
<dbReference type="Pfam" id="PF00153">
    <property type="entry name" value="Mito_carr"/>
    <property type="match status" value="3"/>
</dbReference>
<name>A0A2U1IXL2_SMIAN</name>
<evidence type="ECO:0000256" key="8">
    <source>
        <dbReference type="ARBA" id="ARBA00023128"/>
    </source>
</evidence>
<evidence type="ECO:0000256" key="4">
    <source>
        <dbReference type="ARBA" id="ARBA00022692"/>
    </source>
</evidence>
<dbReference type="PANTHER" id="PTHR45928">
    <property type="entry name" value="RE38146P"/>
    <property type="match status" value="1"/>
</dbReference>
<dbReference type="Gene3D" id="1.50.40.10">
    <property type="entry name" value="Mitochondrial carrier domain"/>
    <property type="match status" value="1"/>
</dbReference>
<evidence type="ECO:0000256" key="3">
    <source>
        <dbReference type="ARBA" id="ARBA00022448"/>
    </source>
</evidence>
<dbReference type="InterPro" id="IPR018108">
    <property type="entry name" value="MCP_transmembrane"/>
</dbReference>
<keyword evidence="7" id="KW-1133">Transmembrane helix</keyword>
<keyword evidence="8" id="KW-0496">Mitochondrion</keyword>
<comment type="caution">
    <text evidence="12">The sequence shown here is derived from an EMBL/GenBank/DDBJ whole genome shotgun (WGS) entry which is preliminary data.</text>
</comment>
<keyword evidence="13" id="KW-1185">Reference proteome</keyword>
<feature type="repeat" description="Solcar" evidence="10">
    <location>
        <begin position="195"/>
        <end position="287"/>
    </location>
</feature>
<keyword evidence="3 11" id="KW-0813">Transport</keyword>
<dbReference type="AlphaFoldDB" id="A0A2U1IXL2"/>
<proteinExistence type="inferred from homology"/>
<dbReference type="InterPro" id="IPR023395">
    <property type="entry name" value="MCP_dom_sf"/>
</dbReference>
<keyword evidence="4 10" id="KW-0812">Transmembrane</keyword>
<evidence type="ECO:0000313" key="13">
    <source>
        <dbReference type="Proteomes" id="UP000245591"/>
    </source>
</evidence>
<evidence type="ECO:0000256" key="7">
    <source>
        <dbReference type="ARBA" id="ARBA00022989"/>
    </source>
</evidence>
<protein>
    <submittedName>
        <fullName evidence="12">Uncharacterized protein</fullName>
    </submittedName>
</protein>
<keyword evidence="6" id="KW-0999">Mitochondrion inner membrane</keyword>
<dbReference type="InterPro" id="IPR051508">
    <property type="entry name" value="Mito_Carrier_Antiporter"/>
</dbReference>
<gene>
    <name evidence="12" type="ORF">BB558_006487</name>
</gene>
<dbReference type="SUPFAM" id="SSF103506">
    <property type="entry name" value="Mitochondrial carrier"/>
    <property type="match status" value="1"/>
</dbReference>
<comment type="similarity">
    <text evidence="2 11">Belongs to the mitochondrial carrier (TC 2.A.29) family.</text>
</comment>
<keyword evidence="5" id="KW-0677">Repeat</keyword>
<reference evidence="12 13" key="1">
    <citation type="journal article" date="2018" name="MBio">
        <title>Comparative Genomics Reveals the Core Gene Toolbox for the Fungus-Insect Symbiosis.</title>
        <authorList>
            <person name="Wang Y."/>
            <person name="Stata M."/>
            <person name="Wang W."/>
            <person name="Stajich J.E."/>
            <person name="White M.M."/>
            <person name="Moncalvo J.M."/>
        </authorList>
    </citation>
    <scope>NUCLEOTIDE SEQUENCE [LARGE SCALE GENOMIC DNA]</scope>
    <source>
        <strain evidence="12 13">AUS-126-30</strain>
    </source>
</reference>
<feature type="repeat" description="Solcar" evidence="10">
    <location>
        <begin position="90"/>
        <end position="182"/>
    </location>
</feature>
<keyword evidence="9 10" id="KW-0472">Membrane</keyword>
<evidence type="ECO:0000256" key="5">
    <source>
        <dbReference type="ARBA" id="ARBA00022737"/>
    </source>
</evidence>
<evidence type="ECO:0000256" key="6">
    <source>
        <dbReference type="ARBA" id="ARBA00022792"/>
    </source>
</evidence>
<dbReference type="PROSITE" id="PS50920">
    <property type="entry name" value="SOLCAR"/>
    <property type="match status" value="3"/>
</dbReference>
<evidence type="ECO:0000256" key="11">
    <source>
        <dbReference type="RuleBase" id="RU000488"/>
    </source>
</evidence>
<evidence type="ECO:0000256" key="2">
    <source>
        <dbReference type="ARBA" id="ARBA00006375"/>
    </source>
</evidence>
<dbReference type="PANTHER" id="PTHR45928:SF1">
    <property type="entry name" value="RE38146P"/>
    <property type="match status" value="1"/>
</dbReference>
<dbReference type="Proteomes" id="UP000245591">
    <property type="component" value="Unassembled WGS sequence"/>
</dbReference>
<dbReference type="EMBL" id="MBFU01000807">
    <property type="protein sequence ID" value="PVZ97551.1"/>
    <property type="molecule type" value="Genomic_DNA"/>
</dbReference>
<evidence type="ECO:0000256" key="10">
    <source>
        <dbReference type="PROSITE-ProRule" id="PRU00282"/>
    </source>
</evidence>
<feature type="repeat" description="Solcar" evidence="10">
    <location>
        <begin position="1"/>
        <end position="76"/>
    </location>
</feature>
<evidence type="ECO:0000256" key="1">
    <source>
        <dbReference type="ARBA" id="ARBA00004448"/>
    </source>
</evidence>
<comment type="subcellular location">
    <subcellularLocation>
        <location evidence="1">Mitochondrion inner membrane</location>
        <topology evidence="1">Multi-pass membrane protein</topology>
    </subcellularLocation>
</comment>
<evidence type="ECO:0000256" key="9">
    <source>
        <dbReference type="ARBA" id="ARBA00023136"/>
    </source>
</evidence>
<organism evidence="12 13">
    <name type="scientific">Smittium angustum</name>
    <dbReference type="NCBI Taxonomy" id="133377"/>
    <lineage>
        <taxon>Eukaryota</taxon>
        <taxon>Fungi</taxon>
        <taxon>Fungi incertae sedis</taxon>
        <taxon>Zoopagomycota</taxon>
        <taxon>Kickxellomycotina</taxon>
        <taxon>Harpellomycetes</taxon>
        <taxon>Harpellales</taxon>
        <taxon>Legeriomycetaceae</taxon>
        <taxon>Smittium</taxon>
    </lineage>
</organism>
<sequence>MIYGKLVVKTRLQLQGELSRIDSNSPRPYRNVPQAFWVILKNEGPFALQKGLGAAYMYQTMLNGFRVGLYEPIKEGVSYLVNGPNNQNANTLLVGLVAGNISGILGAAAGSPFYLVKTRLQSYSTFAAIGHQHKYTGTFQGLRHIYREGGVKGLYQGVSAACLRVGTGSPIQLVSYDLCKKYFGNHFGGSNGPDNGFKTHLASSIVSSLFLVVAMNPFDVISTRMYNQKKDPITHKGLLYDNLFDCIVKTARTEKLRGFYKGLFAHYLRVGPHTILIASLLSSVLMSIIKSQNLIKEILITTITTLEVPNPLLSAGSNKKKPSAGVEPATF</sequence>
<accession>A0A2U1IXL2</accession>
<evidence type="ECO:0000313" key="12">
    <source>
        <dbReference type="EMBL" id="PVZ97551.1"/>
    </source>
</evidence>